<evidence type="ECO:0000256" key="2">
    <source>
        <dbReference type="ARBA" id="ARBA00004496"/>
    </source>
</evidence>
<keyword evidence="9" id="KW-0819">tRNA processing</keyword>
<evidence type="ECO:0000256" key="13">
    <source>
        <dbReference type="ARBA" id="ARBA00022801"/>
    </source>
</evidence>
<evidence type="ECO:0000256" key="7">
    <source>
        <dbReference type="ARBA" id="ARBA00022552"/>
    </source>
</evidence>
<dbReference type="GO" id="GO:0042802">
    <property type="term" value="F:identical protein binding"/>
    <property type="evidence" value="ECO:0007669"/>
    <property type="project" value="UniProtKB-ARBA"/>
</dbReference>
<dbReference type="InterPro" id="IPR014720">
    <property type="entry name" value="dsRBD_dom"/>
</dbReference>
<dbReference type="SMART" id="SM00535">
    <property type="entry name" value="RIBOc"/>
    <property type="match status" value="1"/>
</dbReference>
<evidence type="ECO:0000256" key="3">
    <source>
        <dbReference type="ARBA" id="ARBA00010183"/>
    </source>
</evidence>
<dbReference type="SMART" id="SM00358">
    <property type="entry name" value="DSRM"/>
    <property type="match status" value="1"/>
</dbReference>
<dbReference type="SUPFAM" id="SSF69065">
    <property type="entry name" value="RNase III domain-like"/>
    <property type="match status" value="1"/>
</dbReference>
<protein>
    <recommendedName>
        <fullName evidence="5">ribonuclease III</fullName>
        <ecNumber evidence="5">3.1.26.3</ecNumber>
    </recommendedName>
</protein>
<dbReference type="GO" id="GO:0006397">
    <property type="term" value="P:mRNA processing"/>
    <property type="evidence" value="ECO:0007669"/>
    <property type="project" value="UniProtKB-KW"/>
</dbReference>
<dbReference type="PROSITE" id="PS00517">
    <property type="entry name" value="RNASE_3_1"/>
    <property type="match status" value="1"/>
</dbReference>
<dbReference type="GO" id="GO:0010468">
    <property type="term" value="P:regulation of gene expression"/>
    <property type="evidence" value="ECO:0007669"/>
    <property type="project" value="TreeGrafter"/>
</dbReference>
<dbReference type="Pfam" id="PF00035">
    <property type="entry name" value="dsrm"/>
    <property type="match status" value="1"/>
</dbReference>
<comment type="subunit">
    <text evidence="4">Homodimer.</text>
</comment>
<evidence type="ECO:0000256" key="14">
    <source>
        <dbReference type="ARBA" id="ARBA00022842"/>
    </source>
</evidence>
<dbReference type="InterPro" id="IPR036389">
    <property type="entry name" value="RNase_III_sf"/>
</dbReference>
<dbReference type="HAMAP" id="MF_00104">
    <property type="entry name" value="RNase_III"/>
    <property type="match status" value="1"/>
</dbReference>
<evidence type="ECO:0000256" key="10">
    <source>
        <dbReference type="ARBA" id="ARBA00022722"/>
    </source>
</evidence>
<name>A0A381XYS4_9ZZZZ</name>
<comment type="subcellular location">
    <subcellularLocation>
        <location evidence="2">Cytoplasm</location>
    </subcellularLocation>
</comment>
<keyword evidence="15" id="KW-0694">RNA-binding</keyword>
<dbReference type="FunFam" id="1.10.1520.10:FF:000001">
    <property type="entry name" value="Ribonuclease 3"/>
    <property type="match status" value="1"/>
</dbReference>
<dbReference type="GO" id="GO:0004525">
    <property type="term" value="F:ribonuclease III activity"/>
    <property type="evidence" value="ECO:0007669"/>
    <property type="project" value="UniProtKB-EC"/>
</dbReference>
<keyword evidence="6" id="KW-0963">Cytoplasm</keyword>
<feature type="domain" description="DRBM" evidence="16">
    <location>
        <begin position="160"/>
        <end position="229"/>
    </location>
</feature>
<dbReference type="PANTHER" id="PTHR11207">
    <property type="entry name" value="RIBONUCLEASE III"/>
    <property type="match status" value="1"/>
</dbReference>
<evidence type="ECO:0000256" key="6">
    <source>
        <dbReference type="ARBA" id="ARBA00022490"/>
    </source>
</evidence>
<keyword evidence="11" id="KW-0479">Metal-binding</keyword>
<dbReference type="PANTHER" id="PTHR11207:SF0">
    <property type="entry name" value="RIBONUCLEASE 3"/>
    <property type="match status" value="1"/>
</dbReference>
<sequence>MLMTDGFEEKLDVRFANRKLLDEALTHSSYFHEFPDHDIPCYERLEFLGDSVLGFVIADELFRRFPLMNEGQLSELRVHFVRRETLAVVAKKLCLGSFLLMGRGEALSGGRGRDSILSSALEAVIGAVYLDKGHEQSRALVLRLWDDYVQNIGEKAIPKDPKSELQELIQAQGSDAPIYNLVTEDGPPHDRHFTIEVNVNGKSLGTGVGRRKLDAERGAAMDALANLRL</sequence>
<dbReference type="SUPFAM" id="SSF54768">
    <property type="entry name" value="dsRNA-binding domain-like"/>
    <property type="match status" value="1"/>
</dbReference>
<dbReference type="Gene3D" id="1.10.1520.10">
    <property type="entry name" value="Ribonuclease III domain"/>
    <property type="match status" value="1"/>
</dbReference>
<evidence type="ECO:0000256" key="8">
    <source>
        <dbReference type="ARBA" id="ARBA00022664"/>
    </source>
</evidence>
<organism evidence="18">
    <name type="scientific">marine metagenome</name>
    <dbReference type="NCBI Taxonomy" id="408172"/>
    <lineage>
        <taxon>unclassified sequences</taxon>
        <taxon>metagenomes</taxon>
        <taxon>ecological metagenomes</taxon>
    </lineage>
</organism>
<accession>A0A381XYS4</accession>
<dbReference type="PROSITE" id="PS50142">
    <property type="entry name" value="RNASE_3_2"/>
    <property type="match status" value="1"/>
</dbReference>
<evidence type="ECO:0000256" key="5">
    <source>
        <dbReference type="ARBA" id="ARBA00012177"/>
    </source>
</evidence>
<evidence type="ECO:0000256" key="11">
    <source>
        <dbReference type="ARBA" id="ARBA00022723"/>
    </source>
</evidence>
<dbReference type="GO" id="GO:0003725">
    <property type="term" value="F:double-stranded RNA binding"/>
    <property type="evidence" value="ECO:0007669"/>
    <property type="project" value="TreeGrafter"/>
</dbReference>
<dbReference type="EMBL" id="UINC01016878">
    <property type="protein sequence ID" value="SVA69939.1"/>
    <property type="molecule type" value="Genomic_DNA"/>
</dbReference>
<dbReference type="CDD" id="cd00593">
    <property type="entry name" value="RIBOc"/>
    <property type="match status" value="1"/>
</dbReference>
<dbReference type="InterPro" id="IPR011907">
    <property type="entry name" value="RNase_III"/>
</dbReference>
<dbReference type="Pfam" id="PF14622">
    <property type="entry name" value="Ribonucleas_3_3"/>
    <property type="match status" value="1"/>
</dbReference>
<dbReference type="GO" id="GO:0046872">
    <property type="term" value="F:metal ion binding"/>
    <property type="evidence" value="ECO:0007669"/>
    <property type="project" value="UniProtKB-KW"/>
</dbReference>
<proteinExistence type="inferred from homology"/>
<keyword evidence="7" id="KW-0698">rRNA processing</keyword>
<evidence type="ECO:0000256" key="4">
    <source>
        <dbReference type="ARBA" id="ARBA00011738"/>
    </source>
</evidence>
<keyword evidence="8" id="KW-0507">mRNA processing</keyword>
<dbReference type="AlphaFoldDB" id="A0A381XYS4"/>
<keyword evidence="10" id="KW-0540">Nuclease</keyword>
<keyword evidence="12" id="KW-0255">Endonuclease</keyword>
<reference evidence="18" key="1">
    <citation type="submission" date="2018-05" db="EMBL/GenBank/DDBJ databases">
        <authorList>
            <person name="Lanie J.A."/>
            <person name="Ng W.-L."/>
            <person name="Kazmierczak K.M."/>
            <person name="Andrzejewski T.M."/>
            <person name="Davidsen T.M."/>
            <person name="Wayne K.J."/>
            <person name="Tettelin H."/>
            <person name="Glass J.I."/>
            <person name="Rusch D."/>
            <person name="Podicherti R."/>
            <person name="Tsui H.-C.T."/>
            <person name="Winkler M.E."/>
        </authorList>
    </citation>
    <scope>NUCLEOTIDE SEQUENCE</scope>
</reference>
<evidence type="ECO:0000313" key="18">
    <source>
        <dbReference type="EMBL" id="SVA69939.1"/>
    </source>
</evidence>
<dbReference type="GO" id="GO:0005737">
    <property type="term" value="C:cytoplasm"/>
    <property type="evidence" value="ECO:0007669"/>
    <property type="project" value="UniProtKB-SubCell"/>
</dbReference>
<gene>
    <name evidence="18" type="ORF">METZ01_LOCUS122793</name>
</gene>
<dbReference type="PROSITE" id="PS50137">
    <property type="entry name" value="DS_RBD"/>
    <property type="match status" value="1"/>
</dbReference>
<dbReference type="GO" id="GO:0006364">
    <property type="term" value="P:rRNA processing"/>
    <property type="evidence" value="ECO:0007669"/>
    <property type="project" value="UniProtKB-KW"/>
</dbReference>
<dbReference type="CDD" id="cd10845">
    <property type="entry name" value="DSRM_RNAse_III_family"/>
    <property type="match status" value="1"/>
</dbReference>
<dbReference type="EC" id="3.1.26.3" evidence="5"/>
<feature type="domain" description="RNase III" evidence="17">
    <location>
        <begin position="4"/>
        <end position="133"/>
    </location>
</feature>
<keyword evidence="14" id="KW-0460">Magnesium</keyword>
<evidence type="ECO:0000256" key="1">
    <source>
        <dbReference type="ARBA" id="ARBA00000109"/>
    </source>
</evidence>
<evidence type="ECO:0000256" key="12">
    <source>
        <dbReference type="ARBA" id="ARBA00022759"/>
    </source>
</evidence>
<keyword evidence="13" id="KW-0378">Hydrolase</keyword>
<comment type="similarity">
    <text evidence="3">Belongs to the ribonuclease III family.</text>
</comment>
<dbReference type="Gene3D" id="3.30.160.20">
    <property type="match status" value="1"/>
</dbReference>
<dbReference type="InterPro" id="IPR000999">
    <property type="entry name" value="RNase_III_dom"/>
</dbReference>
<evidence type="ECO:0000259" key="17">
    <source>
        <dbReference type="PROSITE" id="PS50142"/>
    </source>
</evidence>
<evidence type="ECO:0000256" key="15">
    <source>
        <dbReference type="ARBA" id="ARBA00022884"/>
    </source>
</evidence>
<dbReference type="NCBIfam" id="TIGR02191">
    <property type="entry name" value="RNaseIII"/>
    <property type="match status" value="1"/>
</dbReference>
<dbReference type="GO" id="GO:0008033">
    <property type="term" value="P:tRNA processing"/>
    <property type="evidence" value="ECO:0007669"/>
    <property type="project" value="UniProtKB-KW"/>
</dbReference>
<comment type="catalytic activity">
    <reaction evidence="1">
        <text>Endonucleolytic cleavage to 5'-phosphomonoester.</text>
        <dbReference type="EC" id="3.1.26.3"/>
    </reaction>
</comment>
<dbReference type="FunFam" id="3.30.160.20:FF:000003">
    <property type="entry name" value="Ribonuclease 3"/>
    <property type="match status" value="1"/>
</dbReference>
<evidence type="ECO:0000256" key="9">
    <source>
        <dbReference type="ARBA" id="ARBA00022694"/>
    </source>
</evidence>
<evidence type="ECO:0000259" key="16">
    <source>
        <dbReference type="PROSITE" id="PS50137"/>
    </source>
</evidence>